<proteinExistence type="predicted"/>
<feature type="domain" description="CBS" evidence="4">
    <location>
        <begin position="31"/>
        <end position="90"/>
    </location>
</feature>
<dbReference type="STRING" id="1054147.F4PQA8"/>
<evidence type="ECO:0000313" key="5">
    <source>
        <dbReference type="EMBL" id="EGG22571.1"/>
    </source>
</evidence>
<dbReference type="Gene3D" id="3.10.580.10">
    <property type="entry name" value="CBS-domain"/>
    <property type="match status" value="2"/>
</dbReference>
<dbReference type="RefSeq" id="XP_004360422.1">
    <property type="nucleotide sequence ID" value="XM_004360365.1"/>
</dbReference>
<gene>
    <name evidence="5" type="ORF">DFA_04701</name>
</gene>
<evidence type="ECO:0000256" key="3">
    <source>
        <dbReference type="PROSITE-ProRule" id="PRU00703"/>
    </source>
</evidence>
<dbReference type="InterPro" id="IPR050511">
    <property type="entry name" value="AMPK_gamma/SDS23_families"/>
</dbReference>
<dbReference type="PROSITE" id="PS51371">
    <property type="entry name" value="CBS"/>
    <property type="match status" value="3"/>
</dbReference>
<evidence type="ECO:0000313" key="6">
    <source>
        <dbReference type="Proteomes" id="UP000007797"/>
    </source>
</evidence>
<dbReference type="SMART" id="SM00116">
    <property type="entry name" value="CBS"/>
    <property type="match status" value="4"/>
</dbReference>
<name>F4PQA8_CACFS</name>
<dbReference type="InterPro" id="IPR000644">
    <property type="entry name" value="CBS_dom"/>
</dbReference>
<keyword evidence="6" id="KW-1185">Reference proteome</keyword>
<organism evidence="5 6">
    <name type="scientific">Cavenderia fasciculata</name>
    <name type="common">Slime mold</name>
    <name type="synonym">Dictyostelium fasciculatum</name>
    <dbReference type="NCBI Taxonomy" id="261658"/>
    <lineage>
        <taxon>Eukaryota</taxon>
        <taxon>Amoebozoa</taxon>
        <taxon>Evosea</taxon>
        <taxon>Eumycetozoa</taxon>
        <taxon>Dictyostelia</taxon>
        <taxon>Acytosteliales</taxon>
        <taxon>Cavenderiaceae</taxon>
        <taxon>Cavenderia</taxon>
    </lineage>
</organism>
<dbReference type="CDD" id="cd02205">
    <property type="entry name" value="CBS_pair_SF"/>
    <property type="match status" value="2"/>
</dbReference>
<keyword evidence="2 3" id="KW-0129">CBS domain</keyword>
<dbReference type="PANTHER" id="PTHR13780">
    <property type="entry name" value="AMP-ACTIVATED PROTEIN KINASE, GAMMA REGULATORY SUBUNIT"/>
    <property type="match status" value="1"/>
</dbReference>
<dbReference type="GeneID" id="14874735"/>
<dbReference type="OMA" id="KGHHRIF"/>
<dbReference type="InterPro" id="IPR046342">
    <property type="entry name" value="CBS_dom_sf"/>
</dbReference>
<feature type="domain" description="CBS" evidence="4">
    <location>
        <begin position="266"/>
        <end position="325"/>
    </location>
</feature>
<dbReference type="PANTHER" id="PTHR13780:SF164">
    <property type="entry name" value="CBS DOMAIN-CONTAINING PROTEIN"/>
    <property type="match status" value="1"/>
</dbReference>
<dbReference type="EMBL" id="GL883009">
    <property type="protein sequence ID" value="EGG22571.1"/>
    <property type="molecule type" value="Genomic_DNA"/>
</dbReference>
<dbReference type="SUPFAM" id="SSF54631">
    <property type="entry name" value="CBS-domain pair"/>
    <property type="match status" value="2"/>
</dbReference>
<dbReference type="Proteomes" id="UP000007797">
    <property type="component" value="Unassembled WGS sequence"/>
</dbReference>
<protein>
    <recommendedName>
        <fullName evidence="4">CBS domain-containing protein</fullName>
    </recommendedName>
</protein>
<evidence type="ECO:0000256" key="2">
    <source>
        <dbReference type="ARBA" id="ARBA00023122"/>
    </source>
</evidence>
<dbReference type="AlphaFoldDB" id="F4PQA8"/>
<accession>F4PQA8</accession>
<dbReference type="Pfam" id="PF00571">
    <property type="entry name" value="CBS"/>
    <property type="match status" value="3"/>
</dbReference>
<dbReference type="OrthoDB" id="449052at2759"/>
<dbReference type="KEGG" id="dfa:DFA_04701"/>
<sequence>MTTTNHSNDFLYKTTINDMLNTENDYWRAKRERHIISVPHDQTLAETVKILSKNKILSIPVMDEQNDFLGFVDMIDIVYFILGHYLEDKEIHGRGASINWNALCFDIDTVIQRGRGIGMVPIKSLINQSKMDLFIPVDGTGSLHQLLKEVFKKNIHRVIVVNEDASPSGLISQTDMLKFLTTHNSFLGDMLSKSLCDLNLINKKVVTMPSDKISLFGYYLMLQNETYGVAVVDQDKEIIGDISIADLRGIEPQQLSNLLQPAAEFCNKEPITCTSDSSLIGLMQKMVDHKAHRVWVVESNACEKPIGMVSIADLMEFFSHFKIDHNNNNI</sequence>
<evidence type="ECO:0000256" key="1">
    <source>
        <dbReference type="ARBA" id="ARBA00022737"/>
    </source>
</evidence>
<feature type="domain" description="CBS" evidence="4">
    <location>
        <begin position="128"/>
        <end position="186"/>
    </location>
</feature>
<keyword evidence="1" id="KW-0677">Repeat</keyword>
<evidence type="ECO:0000259" key="4">
    <source>
        <dbReference type="PROSITE" id="PS51371"/>
    </source>
</evidence>
<reference evidence="6" key="1">
    <citation type="journal article" date="2011" name="Genome Res.">
        <title>Phylogeny-wide analysis of social amoeba genomes highlights ancient origins for complex intercellular communication.</title>
        <authorList>
            <person name="Heidel A.J."/>
            <person name="Lawal H.M."/>
            <person name="Felder M."/>
            <person name="Schilde C."/>
            <person name="Helps N.R."/>
            <person name="Tunggal B."/>
            <person name="Rivero F."/>
            <person name="John U."/>
            <person name="Schleicher M."/>
            <person name="Eichinger L."/>
            <person name="Platzer M."/>
            <person name="Noegel A.A."/>
            <person name="Schaap P."/>
            <person name="Gloeckner G."/>
        </authorList>
    </citation>
    <scope>NUCLEOTIDE SEQUENCE [LARGE SCALE GENOMIC DNA]</scope>
    <source>
        <strain evidence="6">SH3</strain>
    </source>
</reference>